<keyword evidence="1" id="KW-0812">Transmembrane</keyword>
<keyword evidence="1" id="KW-1133">Transmembrane helix</keyword>
<evidence type="ECO:0000313" key="3">
    <source>
        <dbReference type="Proteomes" id="UP000192660"/>
    </source>
</evidence>
<reference evidence="3" key="1">
    <citation type="submission" date="2017-04" db="EMBL/GenBank/DDBJ databases">
        <authorList>
            <person name="Varghese N."/>
            <person name="Submissions S."/>
        </authorList>
    </citation>
    <scope>NUCLEOTIDE SEQUENCE [LARGE SCALE GENOMIC DNA]</scope>
    <source>
        <strain evidence="3">DSM 9293</strain>
    </source>
</reference>
<organism evidence="2 3">
    <name type="scientific">Sulfobacillus thermosulfidooxidans (strain DSM 9293 / VKM B-1269 / AT-1)</name>
    <dbReference type="NCBI Taxonomy" id="929705"/>
    <lineage>
        <taxon>Bacteria</taxon>
        <taxon>Bacillati</taxon>
        <taxon>Bacillota</taxon>
        <taxon>Clostridia</taxon>
        <taxon>Eubacteriales</taxon>
        <taxon>Clostridiales Family XVII. Incertae Sedis</taxon>
        <taxon>Sulfobacillus</taxon>
    </lineage>
</organism>
<dbReference type="RefSeq" id="WP_020373596.1">
    <property type="nucleotide sequence ID" value="NZ_FWWY01000001.1"/>
</dbReference>
<gene>
    <name evidence="2" type="ORF">SAMN00768000_2429</name>
</gene>
<protein>
    <submittedName>
        <fullName evidence="2">Uncharacterized protein</fullName>
    </submittedName>
</protein>
<evidence type="ECO:0000256" key="1">
    <source>
        <dbReference type="SAM" id="Phobius"/>
    </source>
</evidence>
<dbReference type="AlphaFoldDB" id="A0A1W1WHG8"/>
<dbReference type="EMBL" id="FWWY01000001">
    <property type="protein sequence ID" value="SMC05754.1"/>
    <property type="molecule type" value="Genomic_DNA"/>
</dbReference>
<dbReference type="Proteomes" id="UP000192660">
    <property type="component" value="Unassembled WGS sequence"/>
</dbReference>
<feature type="transmembrane region" description="Helical" evidence="1">
    <location>
        <begin position="7"/>
        <end position="28"/>
    </location>
</feature>
<name>A0A1W1WHG8_SULTA</name>
<keyword evidence="3" id="KW-1185">Reference proteome</keyword>
<accession>A0A1W1WHG8</accession>
<sequence>MIRRSLLARWMLITSSVVALSLMTWALFSLFNVKTPEPARVMPVAHADPQHQEIWLIAGSALEKLAHFSAAQSVLDHPSTWVSLSLSGRGIPYGWHITPFVHFASEAALVKALRHGTVPKGIKGLGYDNEGWSLTPLIEQQHPAQYVEAAAAIAHHHHWAYLQLGNLPVHGSPVGGARFAQIIDLQVQSSERIPAVYLRRVRALVAAARHLNPHVLVIAGLSTNPPPGTPVSLNELETDIQETRRFVNGYWLNIPTPGLACPRCGPQNVSLAEKLLAWIAHQHINS</sequence>
<keyword evidence="1" id="KW-0472">Membrane</keyword>
<evidence type="ECO:0000313" key="2">
    <source>
        <dbReference type="EMBL" id="SMC05754.1"/>
    </source>
</evidence>
<dbReference type="OrthoDB" id="3852571at2"/>
<proteinExistence type="predicted"/>